<reference evidence="2" key="2">
    <citation type="journal article" date="2016" name="Sci. Rep.">
        <title>Dictyocaulus viviparus genome, variome and transcriptome elucidate lungworm biology and support future intervention.</title>
        <authorList>
            <person name="McNulty S.N."/>
            <person name="Strube C."/>
            <person name="Rosa B.A."/>
            <person name="Martin J.C."/>
            <person name="Tyagi R."/>
            <person name="Choi Y.J."/>
            <person name="Wang Q."/>
            <person name="Hallsworth Pepin K."/>
            <person name="Zhang X."/>
            <person name="Ozersky P."/>
            <person name="Wilson R.K."/>
            <person name="Sternberg P.W."/>
            <person name="Gasser R.B."/>
            <person name="Mitreva M."/>
        </authorList>
    </citation>
    <scope>NUCLEOTIDE SEQUENCE [LARGE SCALE GENOMIC DNA]</scope>
    <source>
        <strain evidence="2">HannoverDv2000</strain>
    </source>
</reference>
<reference evidence="1 2" key="1">
    <citation type="submission" date="2013-11" db="EMBL/GenBank/DDBJ databases">
        <title>Draft genome of the bovine lungworm Dictyocaulus viviparus.</title>
        <authorList>
            <person name="Mitreva M."/>
        </authorList>
    </citation>
    <scope>NUCLEOTIDE SEQUENCE [LARGE SCALE GENOMIC DNA]</scope>
    <source>
        <strain evidence="1 2">HannoverDv2000</strain>
    </source>
</reference>
<accession>A0A0D8XPS7</accession>
<keyword evidence="2" id="KW-1185">Reference proteome</keyword>
<name>A0A0D8XPS7_DICVI</name>
<dbReference type="OrthoDB" id="5807896at2759"/>
<organism evidence="1 2">
    <name type="scientific">Dictyocaulus viviparus</name>
    <name type="common">Bovine lungworm</name>
    <dbReference type="NCBI Taxonomy" id="29172"/>
    <lineage>
        <taxon>Eukaryota</taxon>
        <taxon>Metazoa</taxon>
        <taxon>Ecdysozoa</taxon>
        <taxon>Nematoda</taxon>
        <taxon>Chromadorea</taxon>
        <taxon>Rhabditida</taxon>
        <taxon>Rhabditina</taxon>
        <taxon>Rhabditomorpha</taxon>
        <taxon>Strongyloidea</taxon>
        <taxon>Metastrongylidae</taxon>
        <taxon>Dictyocaulus</taxon>
    </lineage>
</organism>
<proteinExistence type="predicted"/>
<sequence>MKLRCNVEDCAVVVYWKRLKEEENGGQKEIFIKLKDPEGKKLSKIRVPWPDGEPQPSEITYLDSEECLRLTNNATFVTIPLRISKIRDLLLNTKRKYAPRRLTHFLDTSFHENDPDQDMLYNALKRFVEDPLADGTWSEAFECLSAKSANADGYLTKEEQEIIIYFILSQSFTSKELRKICEVLKRTNVFGPSCLGAFYELCLNLKQISLVRSVIHSSDALSERCFAVFLDFVASLEDSLLCRLLSVEKPDDNDVELLICLLKRDFDSRRLNDAVMQKVTVEHASTLLLKCIEIYVTTKCNEVAEQALSLISVLTDTFGNRMILEKDFNGVAKEALELFENMCDIISIFERIDLKRTQVVRITEEESYALYRIEKISLPRRPLNW</sequence>
<gene>
    <name evidence="1" type="ORF">DICVIV_08207</name>
</gene>
<dbReference type="Proteomes" id="UP000053766">
    <property type="component" value="Unassembled WGS sequence"/>
</dbReference>
<dbReference type="AlphaFoldDB" id="A0A0D8XPS7"/>
<dbReference type="EMBL" id="KN716389">
    <property type="protein sequence ID" value="KJH45732.1"/>
    <property type="molecule type" value="Genomic_DNA"/>
</dbReference>
<dbReference type="STRING" id="29172.A0A0D8XPS7"/>
<evidence type="ECO:0000313" key="1">
    <source>
        <dbReference type="EMBL" id="KJH45732.1"/>
    </source>
</evidence>
<protein>
    <submittedName>
        <fullName evidence="1">Uncharacterized protein</fullName>
    </submittedName>
</protein>
<evidence type="ECO:0000313" key="2">
    <source>
        <dbReference type="Proteomes" id="UP000053766"/>
    </source>
</evidence>